<evidence type="ECO:0000313" key="4">
    <source>
        <dbReference type="EMBL" id="CCH72889.1"/>
    </source>
</evidence>
<dbReference type="RefSeq" id="WP_235435468.1">
    <property type="nucleotide sequence ID" value="NZ_HG764815.1"/>
</dbReference>
<evidence type="ECO:0000256" key="2">
    <source>
        <dbReference type="ARBA" id="ARBA00023295"/>
    </source>
</evidence>
<dbReference type="InterPro" id="IPR017853">
    <property type="entry name" value="GH"/>
</dbReference>
<dbReference type="GO" id="GO:0005975">
    <property type="term" value="P:carbohydrate metabolic process"/>
    <property type="evidence" value="ECO:0007669"/>
    <property type="project" value="InterPro"/>
</dbReference>
<dbReference type="AlphaFoldDB" id="W6K349"/>
<evidence type="ECO:0000259" key="3">
    <source>
        <dbReference type="SMART" id="SM00642"/>
    </source>
</evidence>
<dbReference type="GO" id="GO:0016798">
    <property type="term" value="F:hydrolase activity, acting on glycosyl bonds"/>
    <property type="evidence" value="ECO:0007669"/>
    <property type="project" value="UniProtKB-KW"/>
</dbReference>
<dbReference type="Proteomes" id="UP000035763">
    <property type="component" value="Unassembled WGS sequence"/>
</dbReference>
<keyword evidence="2 4" id="KW-0326">Glycosidase</keyword>
<gene>
    <name evidence="4" type="ORF">BN11_2070004</name>
</gene>
<organism evidence="4 5">
    <name type="scientific">Nostocoides australiense Ben110</name>
    <dbReference type="NCBI Taxonomy" id="1193182"/>
    <lineage>
        <taxon>Bacteria</taxon>
        <taxon>Bacillati</taxon>
        <taxon>Actinomycetota</taxon>
        <taxon>Actinomycetes</taxon>
        <taxon>Micrococcales</taxon>
        <taxon>Intrasporangiaceae</taxon>
        <taxon>Nostocoides</taxon>
    </lineage>
</organism>
<accession>W6K349</accession>
<evidence type="ECO:0000313" key="5">
    <source>
        <dbReference type="Proteomes" id="UP000035763"/>
    </source>
</evidence>
<dbReference type="PANTHER" id="PTHR10357:SF210">
    <property type="entry name" value="MALTODEXTRIN GLUCOSIDASE"/>
    <property type="match status" value="1"/>
</dbReference>
<evidence type="ECO:0000256" key="1">
    <source>
        <dbReference type="ARBA" id="ARBA00022801"/>
    </source>
</evidence>
<dbReference type="InterPro" id="IPR006047">
    <property type="entry name" value="GH13_cat_dom"/>
</dbReference>
<dbReference type="PANTHER" id="PTHR10357">
    <property type="entry name" value="ALPHA-AMYLASE FAMILY MEMBER"/>
    <property type="match status" value="1"/>
</dbReference>
<feature type="domain" description="Glycosyl hydrolase family 13 catalytic" evidence="3">
    <location>
        <begin position="20"/>
        <end position="367"/>
    </location>
</feature>
<dbReference type="Gene3D" id="3.20.20.80">
    <property type="entry name" value="Glycosidases"/>
    <property type="match status" value="1"/>
</dbReference>
<name>W6K349_9MICO</name>
<sequence length="444" mass="49161">MIEREGVRMTGWVEHVLWWHIYPLGFVGAAHVPGSAEVEPENRLGHIEAWLDHAIELGLNGILLGPVFESGTHGYDTSNYLRIDPRLGDDGDFDHLLHAAKQRGLRVLLDGVFNHVGTEFPLFRQAIAEGPDSPAARAFRFHWGSTNDLGLPAYDCFEGHQSLVELDHDAEEVVDLVADVMTHWLERGIDGWRLDAAYAVPQHFWARVLPRVRERFPECYILGEVIHGDYPAFVAESGVDAVTQYELWKAIWSSLASANFWELSHALGRHATFLESFVPQTFVGNHDVTRIATQIEDPRHLGHAYAVLLTVGGTPSIYYGDEMGYTGTKEQRVGGDDQVRPVMPATPAELGLGHDTYAMVKSLVAVRRRHPWLHTARATDLTLTNEVYAYDLRGPDGERIVVCLNISAEPATFDDVPATVLAGDAALATSSVMVAPHSWAVLGD</sequence>
<dbReference type="Pfam" id="PF00128">
    <property type="entry name" value="Alpha-amylase"/>
    <property type="match status" value="1"/>
</dbReference>
<dbReference type="EMBL" id="CAJA01000121">
    <property type="protein sequence ID" value="CCH72889.1"/>
    <property type="molecule type" value="Genomic_DNA"/>
</dbReference>
<comment type="caution">
    <text evidence="4">The sequence shown here is derived from an EMBL/GenBank/DDBJ whole genome shotgun (WGS) entry which is preliminary data.</text>
</comment>
<proteinExistence type="predicted"/>
<reference evidence="4 5" key="1">
    <citation type="journal article" date="2013" name="ISME J.">
        <title>A metabolic model for members of the genus Tetrasphaera involved in enhanced biological phosphorus removal.</title>
        <authorList>
            <person name="Kristiansen R."/>
            <person name="Nguyen H.T.T."/>
            <person name="Saunders A.M."/>
            <person name="Nielsen J.L."/>
            <person name="Wimmer R."/>
            <person name="Le V.Q."/>
            <person name="McIlroy S.J."/>
            <person name="Petrovski S."/>
            <person name="Seviour R.J."/>
            <person name="Calteau A."/>
            <person name="Nielsen K.L."/>
            <person name="Nielsen P.H."/>
        </authorList>
    </citation>
    <scope>NUCLEOTIDE SEQUENCE [LARGE SCALE GENOMIC DNA]</scope>
    <source>
        <strain evidence="4 5">Ben110</strain>
    </source>
</reference>
<dbReference type="SMART" id="SM00642">
    <property type="entry name" value="Aamy"/>
    <property type="match status" value="1"/>
</dbReference>
<keyword evidence="5" id="KW-1185">Reference proteome</keyword>
<dbReference type="SUPFAM" id="SSF51445">
    <property type="entry name" value="(Trans)glycosidases"/>
    <property type="match status" value="1"/>
</dbReference>
<dbReference type="STRING" id="1193182.BN11_2070004"/>
<dbReference type="CDD" id="cd11354">
    <property type="entry name" value="AmyAc_bac_CMD_like"/>
    <property type="match status" value="1"/>
</dbReference>
<keyword evidence="1" id="KW-0378">Hydrolase</keyword>
<protein>
    <submittedName>
        <fullName evidence="4">Glycosidase</fullName>
    </submittedName>
</protein>